<evidence type="ECO:0000313" key="3">
    <source>
        <dbReference type="Proteomes" id="UP001187192"/>
    </source>
</evidence>
<feature type="transmembrane region" description="Helical" evidence="1">
    <location>
        <begin position="96"/>
        <end position="117"/>
    </location>
</feature>
<reference evidence="2" key="1">
    <citation type="submission" date="2023-07" db="EMBL/GenBank/DDBJ databases">
        <title>draft genome sequence of fig (Ficus carica).</title>
        <authorList>
            <person name="Takahashi T."/>
            <person name="Nishimura K."/>
        </authorList>
    </citation>
    <scope>NUCLEOTIDE SEQUENCE</scope>
</reference>
<keyword evidence="1" id="KW-0812">Transmembrane</keyword>
<dbReference type="EMBL" id="BTGU01000744">
    <property type="protein sequence ID" value="GMN68989.1"/>
    <property type="molecule type" value="Genomic_DNA"/>
</dbReference>
<evidence type="ECO:0000256" key="1">
    <source>
        <dbReference type="SAM" id="Phobius"/>
    </source>
</evidence>
<feature type="transmembrane region" description="Helical" evidence="1">
    <location>
        <begin position="137"/>
        <end position="163"/>
    </location>
</feature>
<gene>
    <name evidence="2" type="ORF">TIFTF001_038042</name>
</gene>
<protein>
    <submittedName>
        <fullName evidence="2">Uncharacterized protein</fullName>
    </submittedName>
</protein>
<proteinExistence type="predicted"/>
<feature type="transmembrane region" description="Helical" evidence="1">
    <location>
        <begin position="170"/>
        <end position="193"/>
    </location>
</feature>
<organism evidence="2 3">
    <name type="scientific">Ficus carica</name>
    <name type="common">Common fig</name>
    <dbReference type="NCBI Taxonomy" id="3494"/>
    <lineage>
        <taxon>Eukaryota</taxon>
        <taxon>Viridiplantae</taxon>
        <taxon>Streptophyta</taxon>
        <taxon>Embryophyta</taxon>
        <taxon>Tracheophyta</taxon>
        <taxon>Spermatophyta</taxon>
        <taxon>Magnoliopsida</taxon>
        <taxon>eudicotyledons</taxon>
        <taxon>Gunneridae</taxon>
        <taxon>Pentapetalae</taxon>
        <taxon>rosids</taxon>
        <taxon>fabids</taxon>
        <taxon>Rosales</taxon>
        <taxon>Moraceae</taxon>
        <taxon>Ficeae</taxon>
        <taxon>Ficus</taxon>
    </lineage>
</organism>
<comment type="caution">
    <text evidence="2">The sequence shown here is derived from an EMBL/GenBank/DDBJ whole genome shotgun (WGS) entry which is preliminary data.</text>
</comment>
<name>A0AA88JCG3_FICCA</name>
<dbReference type="AlphaFoldDB" id="A0AA88JCG3"/>
<dbReference type="Proteomes" id="UP001187192">
    <property type="component" value="Unassembled WGS sequence"/>
</dbReference>
<sequence length="201" mass="22686">MLLEGWVGAVSESSVESWSPFIVLKSECVRRKGSWIPRELGCRAVVRGLDRCVGLHCRLWVACVHDVQPVFPPCCKPSFHNGPIALMVTPVLMGVALPKVAVVTLFSFVYFMYLFVIRVEVSPLVPRVGFCVDRVLAVVWLGVIWWANLAFASPIVGVILHVWDRGLFRLFSSGLIICVLSYWFVDFISIWWFPSRSVACR</sequence>
<evidence type="ECO:0000313" key="2">
    <source>
        <dbReference type="EMBL" id="GMN68989.1"/>
    </source>
</evidence>
<keyword evidence="1" id="KW-0472">Membrane</keyword>
<accession>A0AA88JCG3</accession>
<keyword evidence="1" id="KW-1133">Transmembrane helix</keyword>
<keyword evidence="3" id="KW-1185">Reference proteome</keyword>